<dbReference type="KEGG" id="bur:Bcep18194_A3191"/>
<feature type="compositionally biased region" description="Polar residues" evidence="1">
    <location>
        <begin position="792"/>
        <end position="803"/>
    </location>
</feature>
<dbReference type="InterPro" id="IPR017850">
    <property type="entry name" value="Alkaline_phosphatase_core_sf"/>
</dbReference>
<evidence type="ECO:0000313" key="3">
    <source>
        <dbReference type="Proteomes" id="UP000002705"/>
    </source>
</evidence>
<keyword evidence="3" id="KW-1185">Reference proteome</keyword>
<dbReference type="GeneID" id="45093095"/>
<dbReference type="Proteomes" id="UP000002705">
    <property type="component" value="Chromosome 1"/>
</dbReference>
<name>Q39L73_BURL3</name>
<dbReference type="RefSeq" id="WP_011350434.1">
    <property type="nucleotide sequence ID" value="NC_007510.1"/>
</dbReference>
<dbReference type="Pfam" id="PF08665">
    <property type="entry name" value="PglZ"/>
    <property type="match status" value="1"/>
</dbReference>
<dbReference type="EMBL" id="CP000151">
    <property type="protein sequence ID" value="ABB06793.1"/>
    <property type="molecule type" value="Genomic_DNA"/>
</dbReference>
<dbReference type="SUPFAM" id="SSF53649">
    <property type="entry name" value="Alkaline phosphatase-like"/>
    <property type="match status" value="1"/>
</dbReference>
<reference evidence="2" key="1">
    <citation type="submission" date="2009-01" db="EMBL/GenBank/DDBJ databases">
        <title>Complete sequence of chromosome 1 of Burkholderia sp. 383.</title>
        <authorList>
            <consortium name="US DOE Joint Genome Institute"/>
            <person name="Copeland A."/>
            <person name="Lucas S."/>
            <person name="Lapidus A."/>
            <person name="Barry K."/>
            <person name="Detter J.C."/>
            <person name="Glavina T."/>
            <person name="Hammon N."/>
            <person name="Israni S."/>
            <person name="Pitluck S."/>
            <person name="Chain P."/>
            <person name="Malfatti S."/>
            <person name="Shin M."/>
            <person name="Vergez L."/>
            <person name="Schmutz J."/>
            <person name="Larimer F."/>
            <person name="Land M."/>
            <person name="Kyrpides N."/>
            <person name="Lykidis A."/>
            <person name="Richardson P."/>
        </authorList>
    </citation>
    <scope>NUCLEOTIDE SEQUENCE</scope>
    <source>
        <strain evidence="2">383</strain>
    </source>
</reference>
<proteinExistence type="predicted"/>
<evidence type="ECO:0000313" key="2">
    <source>
        <dbReference type="EMBL" id="ABB06793.1"/>
    </source>
</evidence>
<protein>
    <submittedName>
        <fullName evidence="2">Uncharacterized protein</fullName>
    </submittedName>
</protein>
<dbReference type="HOGENOM" id="CLU_341873_0_0_4"/>
<gene>
    <name evidence="2" type="ordered locus">Bcep18194_A3191</name>
</gene>
<dbReference type="PATRIC" id="fig|482957.22.peg.10"/>
<sequence length="829" mass="93094">MTAMEQALAHMWCSREKQKLPYLLVNDVRGYFAEAAAELRVDGQAIPVHVCANEFSLRRHTEPERRQPNPHARIIISRQQLQPDHLPDLQARSSVSPRTVTGSDIAKFLGVHSPRALLDRLPIPAFWNLARYLPQLGAYSLERVVLASLLNDPSVLSAGWQPDRILDMLWYEDALTRVREVLGSVDADERRALEKEFLEVVRTWLDMPRVALVEAAVLESDPPPVLPICLLASILDGWKMLTPERMRTFLDGSELGDLFVDVLKDGQSLHGLADWGRRIILKDDAPCKQALQYLQREVFPKHASAVTESLATVVKGVGGKGSERLLNQLIQVLEADGGILAQGLAVTLHALLDVVVNGERADTLPLEKASCKLTDALETPEAPEWESLLEALRRHQAREQYEDHVSLLEAMVTIHRLTDKAEAAVKNLASLDWKAWLGLVDLVYLPLTTMALEAERRSSQLPEKVNVFRITQRAKKACDSIRVAWADFYVQPSHGLPKWLSERKFAAGSCRPWLNSDVMEFAVKPLLQDSEIKQVYLLVFDGMSVANWTLLRERFLMMPGRELFRPYQSLGPEFRACTYLPSITEYCRQAIFAGAPPAEFRSWPYGTSEPHLLERCLDNLGLSPSSWWDRDKSYLCYNEKDASADTLNRKMRDLVDAPGRFKAVVFNLQDRLLQKGMSSLQEIMLAYVKEVALPHLRRIAAQDKAAVVITADHGFTWYNTQYVIDDLKSDSGPGRDVFIHNRCLEYKTAKRTKVGPTDVKRIAPASDFGLPAGLDGVELPFDHDSYGWPGAKQNSSKNPNKVQGNDHGGLTPEETVVPVAVYITRGAKL</sequence>
<feature type="region of interest" description="Disordered" evidence="1">
    <location>
        <begin position="788"/>
        <end position="811"/>
    </location>
</feature>
<dbReference type="AlphaFoldDB" id="Q39L73"/>
<organism evidence="2 3">
    <name type="scientific">Burkholderia lata (strain ATCC 17760 / DSM 23089 / LMG 22485 / NCIMB 9086 / R18194 / 383)</name>
    <dbReference type="NCBI Taxonomy" id="482957"/>
    <lineage>
        <taxon>Bacteria</taxon>
        <taxon>Pseudomonadati</taxon>
        <taxon>Pseudomonadota</taxon>
        <taxon>Betaproteobacteria</taxon>
        <taxon>Burkholderiales</taxon>
        <taxon>Burkholderiaceae</taxon>
        <taxon>Burkholderia</taxon>
        <taxon>Burkholderia cepacia complex</taxon>
    </lineage>
</organism>
<accession>Q39L73</accession>
<evidence type="ECO:0000256" key="1">
    <source>
        <dbReference type="SAM" id="MobiDB-lite"/>
    </source>
</evidence>